<dbReference type="GO" id="GO:0006357">
    <property type="term" value="P:regulation of transcription by RNA polymerase II"/>
    <property type="evidence" value="ECO:0007669"/>
    <property type="project" value="EnsemblFungi"/>
</dbReference>
<dbReference type="GO" id="GO:0042802">
    <property type="term" value="F:identical protein binding"/>
    <property type="evidence" value="ECO:0007669"/>
    <property type="project" value="EnsemblFungi"/>
</dbReference>
<dbReference type="GO" id="GO:0033588">
    <property type="term" value="C:elongator holoenzyme complex"/>
    <property type="evidence" value="ECO:0007669"/>
    <property type="project" value="EnsemblFungi"/>
</dbReference>
<dbReference type="FunCoup" id="H2B099">
    <property type="interactions" value="324"/>
</dbReference>
<evidence type="ECO:0000256" key="1">
    <source>
        <dbReference type="ARBA" id="ARBA00005043"/>
    </source>
</evidence>
<sequence length="265" mass="30242">MSTVQRQDLTIFNDQTVLSRALLSGTSHDMMLVSSTMSTQPVWLLNALAESFLFGKTTSINSSSDNSRHSHENSSRHVVIGSFINDSKFYTNSLQRLKIHSTLYTVVDLMTDFVVKNHDKPRSKLLGLLVERFTSPEMNSMIIIDQPEILLSLIEGLTCDELFKYFISPLSKRCNIFVVSTSTEQFQDHDFEPESTEFVRFITKCLYKSIVQLSLNPLETGRAKDVTGSLRIARGGQLTNHLSVHVVENEYLYLNERESIKLFYR</sequence>
<protein>
    <recommendedName>
        <fullName evidence="5">Elongator complex protein 6</fullName>
    </recommendedName>
</protein>
<comment type="similarity">
    <text evidence="2">Belongs to the ELP6 family.</text>
</comment>
<dbReference type="GO" id="GO:0032447">
    <property type="term" value="P:protein urmylation"/>
    <property type="evidence" value="ECO:0007669"/>
    <property type="project" value="EnsemblFungi"/>
</dbReference>
<organism evidence="3 4">
    <name type="scientific">Kazachstania africana (strain ATCC 22294 / BCRC 22015 / CBS 2517 / CECT 1963 / NBRC 1671 / NRRL Y-8276)</name>
    <name type="common">Yeast</name>
    <name type="synonym">Kluyveromyces africanus</name>
    <dbReference type="NCBI Taxonomy" id="1071382"/>
    <lineage>
        <taxon>Eukaryota</taxon>
        <taxon>Fungi</taxon>
        <taxon>Dikarya</taxon>
        <taxon>Ascomycota</taxon>
        <taxon>Saccharomycotina</taxon>
        <taxon>Saccharomycetes</taxon>
        <taxon>Saccharomycetales</taxon>
        <taxon>Saccharomycetaceae</taxon>
        <taxon>Kazachstania</taxon>
    </lineage>
</organism>
<dbReference type="Gene3D" id="3.40.50.300">
    <property type="entry name" value="P-loop containing nucleotide triphosphate hydrolases"/>
    <property type="match status" value="1"/>
</dbReference>
<keyword evidence="4" id="KW-1185">Reference proteome</keyword>
<dbReference type="OrthoDB" id="9995306at2759"/>
<evidence type="ECO:0008006" key="5">
    <source>
        <dbReference type="Google" id="ProtNLM"/>
    </source>
</evidence>
<evidence type="ECO:0000313" key="3">
    <source>
        <dbReference type="EMBL" id="CCF60049.1"/>
    </source>
</evidence>
<dbReference type="GO" id="GO:0016887">
    <property type="term" value="F:ATP hydrolysis activity"/>
    <property type="evidence" value="ECO:0007669"/>
    <property type="project" value="EnsemblFungi"/>
</dbReference>
<reference evidence="3 4" key="1">
    <citation type="journal article" date="2011" name="Proc. Natl. Acad. Sci. U.S.A.">
        <title>Evolutionary erosion of yeast sex chromosomes by mating-type switching accidents.</title>
        <authorList>
            <person name="Gordon J.L."/>
            <person name="Armisen D."/>
            <person name="Proux-Wera E."/>
            <person name="Oheigeartaigh S.S."/>
            <person name="Byrne K.P."/>
            <person name="Wolfe K.H."/>
        </authorList>
    </citation>
    <scope>NUCLEOTIDE SEQUENCE [LARGE SCALE GENOMIC DNA]</scope>
    <source>
        <strain evidence="4">ATCC 22294 / BCRC 22015 / CBS 2517 / CECT 1963 / NBRC 1671 / NRRL Y-8276</strain>
    </source>
</reference>
<comment type="pathway">
    <text evidence="1">tRNA modification; 5-methoxycarbonylmethyl-2-thiouridine-tRNA biosynthesis.</text>
</comment>
<dbReference type="GeneID" id="13883685"/>
<dbReference type="UniPathway" id="UPA00988"/>
<evidence type="ECO:0000313" key="4">
    <source>
        <dbReference type="Proteomes" id="UP000005220"/>
    </source>
</evidence>
<dbReference type="PANTHER" id="PTHR16184">
    <property type="entry name" value="ELONGATOR COMPLEX PROTEIN 6"/>
    <property type="match status" value="1"/>
</dbReference>
<dbReference type="InParanoid" id="H2B099"/>
<dbReference type="Proteomes" id="UP000005220">
    <property type="component" value="Chromosome 9"/>
</dbReference>
<dbReference type="EMBL" id="HE650829">
    <property type="protein sequence ID" value="CCF60049.1"/>
    <property type="molecule type" value="Genomic_DNA"/>
</dbReference>
<accession>H2B099</accession>
<dbReference type="GO" id="GO:0000049">
    <property type="term" value="F:tRNA binding"/>
    <property type="evidence" value="ECO:0007669"/>
    <property type="project" value="EnsemblFungi"/>
</dbReference>
<dbReference type="RefSeq" id="XP_003959184.1">
    <property type="nucleotide sequence ID" value="XM_003959135.1"/>
</dbReference>
<dbReference type="KEGG" id="kaf:KAFR_0I02700"/>
<dbReference type="GO" id="GO:0002098">
    <property type="term" value="P:tRNA wobble uridine modification"/>
    <property type="evidence" value="ECO:0007669"/>
    <property type="project" value="EnsemblFungi"/>
</dbReference>
<dbReference type="HOGENOM" id="CLU_086730_0_0_1"/>
<dbReference type="InterPro" id="IPR018627">
    <property type="entry name" value="ELP6"/>
</dbReference>
<dbReference type="PANTHER" id="PTHR16184:SF6">
    <property type="entry name" value="ELONGATOR COMPLEX PROTEIN 6"/>
    <property type="match status" value="1"/>
</dbReference>
<dbReference type="InterPro" id="IPR027417">
    <property type="entry name" value="P-loop_NTPase"/>
</dbReference>
<dbReference type="STRING" id="1071382.H2B099"/>
<dbReference type="CDD" id="cd19495">
    <property type="entry name" value="Elp6"/>
    <property type="match status" value="1"/>
</dbReference>
<dbReference type="eggNOG" id="ENOG502S4WT">
    <property type="taxonomic scope" value="Eukaryota"/>
</dbReference>
<gene>
    <name evidence="3" type="primary">KAFR0I02700</name>
    <name evidence="3" type="ORF">KAFR_0I02700</name>
</gene>
<proteinExistence type="inferred from homology"/>
<evidence type="ECO:0000256" key="2">
    <source>
        <dbReference type="ARBA" id="ARBA00008837"/>
    </source>
</evidence>
<name>H2B099_KAZAF</name>
<dbReference type="AlphaFoldDB" id="H2B099"/>